<feature type="DNA-binding region" description="OmpR/PhoB-type" evidence="5">
    <location>
        <begin position="1"/>
        <end position="92"/>
    </location>
</feature>
<feature type="repeat" description="TPR" evidence="4">
    <location>
        <begin position="877"/>
        <end position="910"/>
    </location>
</feature>
<sequence length="946" mass="103316">MADAIFKVLGPVRVCWPDGRQVHLSGKQRAVLASLLLNVNTLVSQERLVAALWEAPPASAISNLHTHVAQLRRALPTGARLLTEEAGYILAAGTEELDLLEFEQALRQARDGTEQGDLRAAVREFERALSMWRGRPADGTKLAGPVLARVAELEERLAAARLDWAEAKLALGMPMEVIEDLRLFLAEQPLRESAWRLLMLAHARAGQRDKALEAFRQARSVLIDELGLEPGAELQQLQVAILTGTMPLNGPAPGTPTCQLPSDVRHFSGREAELATLDELLPAADEEPPSAATTCVISGTGGVGKTSLAVHWAHRVRERFPDGQLYVDLQGFSSAASPLSQAEAVRILLGFLHPPHNRIPATFDEQIMLYRNLLTGKRVLILLDNAREPDQVRPLLPPSPESLTLVTSRTVLTGLIAAEGAQLLRLAPLSDAQAGELLKHRLGKDRIADEREAADDIIRTCAGLPLALGIVAARAIVDEGLSLAELAEELQPETTRLDALRTEEVRTDLREVFGSSYRVLAPEAAETFAQLGLAPGPDISLLAAANLIGQPVPRTRTLLRTLETAHLLHQHVPGRYRMHDLVRLYAIERAVLDLSVEDRTAAVRRLVAFFLHTSYAADRLISPYRRGAGELDPPAPARLPHALADAAAARAWFRAEHAGLLAVQELAVKHDLHVAVWQLAWTLNTFHLRHNLLQNCLSTWRIASGAAEHLPGPAVHALVHQMLGRACAGVGRHEESQSHFAEALDLYERSGDIAGQAHVRHSLGVAWEDRHEHEQALFHLEQALRLYEVLDDDVARANALNSLGWNQALLADFGNARTHCEQALALLRRHGDRVGEAAALDSLGYIAGHTGQHARSLDHYHQALRLRRENGNTSQEAETLSYLGDTYHALGRHTEAARAWSQALAIYQAQHHTAKIADVHARLAAGTASRAFHQVNGAIPHSQGAV</sequence>
<keyword evidence="8" id="KW-1185">Reference proteome</keyword>
<dbReference type="Pfam" id="PF00486">
    <property type="entry name" value="Trans_reg_C"/>
    <property type="match status" value="1"/>
</dbReference>
<dbReference type="InterPro" id="IPR005158">
    <property type="entry name" value="BTAD"/>
</dbReference>
<evidence type="ECO:0000313" key="7">
    <source>
        <dbReference type="EMBL" id="MFD1546528.1"/>
    </source>
</evidence>
<feature type="domain" description="OmpR/PhoB-type" evidence="6">
    <location>
        <begin position="1"/>
        <end position="92"/>
    </location>
</feature>
<dbReference type="InterPro" id="IPR051677">
    <property type="entry name" value="AfsR-DnrI-RedD_regulator"/>
</dbReference>
<evidence type="ECO:0000256" key="1">
    <source>
        <dbReference type="ARBA" id="ARBA00023015"/>
    </source>
</evidence>
<dbReference type="Pfam" id="PF03704">
    <property type="entry name" value="BTAD"/>
    <property type="match status" value="1"/>
</dbReference>
<protein>
    <submittedName>
        <fullName evidence="7">BTAD domain-containing putative transcriptional regulator</fullName>
    </submittedName>
</protein>
<keyword evidence="2 5" id="KW-0238">DNA-binding</keyword>
<organism evidence="7 8">
    <name type="scientific">Nonomuraea guangzhouensis</name>
    <dbReference type="NCBI Taxonomy" id="1291555"/>
    <lineage>
        <taxon>Bacteria</taxon>
        <taxon>Bacillati</taxon>
        <taxon>Actinomycetota</taxon>
        <taxon>Actinomycetes</taxon>
        <taxon>Streptosporangiales</taxon>
        <taxon>Streptosporangiaceae</taxon>
        <taxon>Nonomuraea</taxon>
    </lineage>
</organism>
<dbReference type="InterPro" id="IPR001867">
    <property type="entry name" value="OmpR/PhoB-type_DNA-bd"/>
</dbReference>
<keyword evidence="1" id="KW-0805">Transcription regulation</keyword>
<evidence type="ECO:0000259" key="6">
    <source>
        <dbReference type="PROSITE" id="PS51755"/>
    </source>
</evidence>
<keyword evidence="4" id="KW-0802">TPR repeat</keyword>
<dbReference type="PROSITE" id="PS50005">
    <property type="entry name" value="TPR"/>
    <property type="match status" value="2"/>
</dbReference>
<evidence type="ECO:0000313" key="8">
    <source>
        <dbReference type="Proteomes" id="UP001597097"/>
    </source>
</evidence>
<dbReference type="PROSITE" id="PS51755">
    <property type="entry name" value="OMPR_PHOB"/>
    <property type="match status" value="1"/>
</dbReference>
<dbReference type="SMART" id="SM01043">
    <property type="entry name" value="BTAD"/>
    <property type="match status" value="1"/>
</dbReference>
<dbReference type="InterPro" id="IPR019734">
    <property type="entry name" value="TPR_rpt"/>
</dbReference>
<dbReference type="RefSeq" id="WP_219527594.1">
    <property type="nucleotide sequence ID" value="NZ_JAHKRM010000002.1"/>
</dbReference>
<evidence type="ECO:0000256" key="5">
    <source>
        <dbReference type="PROSITE-ProRule" id="PRU01091"/>
    </source>
</evidence>
<comment type="caution">
    <text evidence="7">The sequence shown here is derived from an EMBL/GenBank/DDBJ whole genome shotgun (WGS) entry which is preliminary data.</text>
</comment>
<reference evidence="8" key="1">
    <citation type="journal article" date="2019" name="Int. J. Syst. Evol. Microbiol.">
        <title>The Global Catalogue of Microorganisms (GCM) 10K type strain sequencing project: providing services to taxonomists for standard genome sequencing and annotation.</title>
        <authorList>
            <consortium name="The Broad Institute Genomics Platform"/>
            <consortium name="The Broad Institute Genome Sequencing Center for Infectious Disease"/>
            <person name="Wu L."/>
            <person name="Ma J."/>
        </authorList>
    </citation>
    <scope>NUCLEOTIDE SEQUENCE [LARGE SCALE GENOMIC DNA]</scope>
    <source>
        <strain evidence="8">CGMCC 1.15399</strain>
    </source>
</reference>
<evidence type="ECO:0000256" key="3">
    <source>
        <dbReference type="ARBA" id="ARBA00023163"/>
    </source>
</evidence>
<dbReference type="Pfam" id="PF13424">
    <property type="entry name" value="TPR_12"/>
    <property type="match status" value="2"/>
</dbReference>
<evidence type="ECO:0000256" key="2">
    <source>
        <dbReference type="ARBA" id="ARBA00023125"/>
    </source>
</evidence>
<feature type="repeat" description="TPR" evidence="4">
    <location>
        <begin position="837"/>
        <end position="870"/>
    </location>
</feature>
<name>A0ABW4GVM5_9ACTN</name>
<dbReference type="SMART" id="SM00862">
    <property type="entry name" value="Trans_reg_C"/>
    <property type="match status" value="1"/>
</dbReference>
<gene>
    <name evidence="7" type="ORF">ACFSJ0_56495</name>
</gene>
<keyword evidence="3" id="KW-0804">Transcription</keyword>
<dbReference type="Proteomes" id="UP001597097">
    <property type="component" value="Unassembled WGS sequence"/>
</dbReference>
<proteinExistence type="predicted"/>
<accession>A0ABW4GVM5</accession>
<evidence type="ECO:0000256" key="4">
    <source>
        <dbReference type="PROSITE-ProRule" id="PRU00339"/>
    </source>
</evidence>
<dbReference type="PANTHER" id="PTHR35807">
    <property type="entry name" value="TRANSCRIPTIONAL REGULATOR REDD-RELATED"/>
    <property type="match status" value="1"/>
</dbReference>
<dbReference type="CDD" id="cd15831">
    <property type="entry name" value="BTAD"/>
    <property type="match status" value="1"/>
</dbReference>
<dbReference type="SMART" id="SM00028">
    <property type="entry name" value="TPR"/>
    <property type="match status" value="6"/>
</dbReference>
<dbReference type="EMBL" id="JBHUCM010000067">
    <property type="protein sequence ID" value="MFD1546528.1"/>
    <property type="molecule type" value="Genomic_DNA"/>
</dbReference>
<dbReference type="PANTHER" id="PTHR35807:SF1">
    <property type="entry name" value="TRANSCRIPTIONAL REGULATOR REDD"/>
    <property type="match status" value="1"/>
</dbReference>